<accession>A0A7J6AYC1</accession>
<evidence type="ECO:0000313" key="3">
    <source>
        <dbReference type="Proteomes" id="UP000593565"/>
    </source>
</evidence>
<name>A0A7J6AYC1_AMEME</name>
<evidence type="ECO:0000256" key="1">
    <source>
        <dbReference type="SAM" id="MobiDB-lite"/>
    </source>
</evidence>
<dbReference type="Proteomes" id="UP000593565">
    <property type="component" value="Unassembled WGS sequence"/>
</dbReference>
<evidence type="ECO:0000313" key="2">
    <source>
        <dbReference type="EMBL" id="KAF4087852.1"/>
    </source>
</evidence>
<feature type="compositionally biased region" description="Low complexity" evidence="1">
    <location>
        <begin position="1"/>
        <end position="13"/>
    </location>
</feature>
<comment type="caution">
    <text evidence="2">The sequence shown here is derived from an EMBL/GenBank/DDBJ whole genome shotgun (WGS) entry which is preliminary data.</text>
</comment>
<gene>
    <name evidence="2" type="ORF">AMELA_G00075980</name>
</gene>
<proteinExistence type="predicted"/>
<dbReference type="AlphaFoldDB" id="A0A7J6AYC1"/>
<organism evidence="2 3">
    <name type="scientific">Ameiurus melas</name>
    <name type="common">Black bullhead</name>
    <name type="synonym">Silurus melas</name>
    <dbReference type="NCBI Taxonomy" id="219545"/>
    <lineage>
        <taxon>Eukaryota</taxon>
        <taxon>Metazoa</taxon>
        <taxon>Chordata</taxon>
        <taxon>Craniata</taxon>
        <taxon>Vertebrata</taxon>
        <taxon>Euteleostomi</taxon>
        <taxon>Actinopterygii</taxon>
        <taxon>Neopterygii</taxon>
        <taxon>Teleostei</taxon>
        <taxon>Ostariophysi</taxon>
        <taxon>Siluriformes</taxon>
        <taxon>Ictaluridae</taxon>
        <taxon>Ameiurus</taxon>
    </lineage>
</organism>
<protein>
    <submittedName>
        <fullName evidence="2">Uncharacterized protein</fullName>
    </submittedName>
</protein>
<reference evidence="2 3" key="1">
    <citation type="submission" date="2020-02" db="EMBL/GenBank/DDBJ databases">
        <title>A chromosome-scale genome assembly of the black bullhead catfish (Ameiurus melas).</title>
        <authorList>
            <person name="Wen M."/>
            <person name="Zham M."/>
            <person name="Cabau C."/>
            <person name="Klopp C."/>
            <person name="Donnadieu C."/>
            <person name="Roques C."/>
            <person name="Bouchez O."/>
            <person name="Lampietro C."/>
            <person name="Jouanno E."/>
            <person name="Herpin A."/>
            <person name="Louis A."/>
            <person name="Berthelot C."/>
            <person name="Parey E."/>
            <person name="Roest-Crollius H."/>
            <person name="Braasch I."/>
            <person name="Postlethwait J."/>
            <person name="Robinson-Rechavi M."/>
            <person name="Echchiki A."/>
            <person name="Begum T."/>
            <person name="Montfort J."/>
            <person name="Schartl M."/>
            <person name="Bobe J."/>
            <person name="Guiguen Y."/>
        </authorList>
    </citation>
    <scope>NUCLEOTIDE SEQUENCE [LARGE SCALE GENOMIC DNA]</scope>
    <source>
        <strain evidence="2">M_S1</strain>
        <tissue evidence="2">Blood</tissue>
    </source>
</reference>
<keyword evidence="3" id="KW-1185">Reference proteome</keyword>
<dbReference type="EMBL" id="JAAGNN010000006">
    <property type="protein sequence ID" value="KAF4087852.1"/>
    <property type="molecule type" value="Genomic_DNA"/>
</dbReference>
<sequence length="103" mass="11571">MPASSTSSAISSLSKEDRMEDTSPADIDVSSPKSSEPDHNFCGWQSHSGSGAYPWYAGHKAGIRLYETPVHHKAPCNHRFWEVGGNWRTQKKPVVRSRTPYRR</sequence>
<feature type="region of interest" description="Disordered" evidence="1">
    <location>
        <begin position="1"/>
        <end position="43"/>
    </location>
</feature>